<dbReference type="Proteomes" id="UP000485058">
    <property type="component" value="Unassembled WGS sequence"/>
</dbReference>
<protein>
    <submittedName>
        <fullName evidence="2">Uncharacterized protein</fullName>
    </submittedName>
</protein>
<evidence type="ECO:0000313" key="3">
    <source>
        <dbReference type="Proteomes" id="UP000485058"/>
    </source>
</evidence>
<proteinExistence type="predicted"/>
<feature type="region of interest" description="Disordered" evidence="1">
    <location>
        <begin position="138"/>
        <end position="164"/>
    </location>
</feature>
<dbReference type="EMBL" id="BLLF01003351">
    <property type="protein sequence ID" value="GFH27106.1"/>
    <property type="molecule type" value="Genomic_DNA"/>
</dbReference>
<keyword evidence="3" id="KW-1185">Reference proteome</keyword>
<feature type="region of interest" description="Disordered" evidence="1">
    <location>
        <begin position="87"/>
        <end position="121"/>
    </location>
</feature>
<accession>A0A6A0A3H4</accession>
<evidence type="ECO:0000256" key="1">
    <source>
        <dbReference type="SAM" id="MobiDB-lite"/>
    </source>
</evidence>
<comment type="caution">
    <text evidence="2">The sequence shown here is derived from an EMBL/GenBank/DDBJ whole genome shotgun (WGS) entry which is preliminary data.</text>
</comment>
<evidence type="ECO:0000313" key="2">
    <source>
        <dbReference type="EMBL" id="GFH27106.1"/>
    </source>
</evidence>
<feature type="non-terminal residue" evidence="2">
    <location>
        <position position="1"/>
    </location>
</feature>
<name>A0A6A0A3H4_HAELA</name>
<sequence>MCDGGGLGWHIWHPDFMIGARLGRWLPKLPSVQQHGSRVQRASRLSTSGASDCYFETRRPDMAVAAMLQWNKQDVVGCRSHPPVAPTAYPCTRTRQSQGVRCSAQPKEHGDNSDSDEDDDPVVQLSEDELHKMLFGDKDFTLPSDADGNTAGAPAQPTASEAVKNKAAKAQRWQATCSAALTTLGYSEKLVELTIQALMEQGSQMEPSDVVASLQPVGTVVTGVPNLVPSVAGGVGSTQRASPASPVPTSHKEEQLMVALANCQAALPRPETQPQALGAALLLEQQFIRDRLVRVRQTFQLEEAILSEEWCSDHNATP</sequence>
<organism evidence="2 3">
    <name type="scientific">Haematococcus lacustris</name>
    <name type="common">Green alga</name>
    <name type="synonym">Haematococcus pluvialis</name>
    <dbReference type="NCBI Taxonomy" id="44745"/>
    <lineage>
        <taxon>Eukaryota</taxon>
        <taxon>Viridiplantae</taxon>
        <taxon>Chlorophyta</taxon>
        <taxon>core chlorophytes</taxon>
        <taxon>Chlorophyceae</taxon>
        <taxon>CS clade</taxon>
        <taxon>Chlamydomonadales</taxon>
        <taxon>Haematococcaceae</taxon>
        <taxon>Haematococcus</taxon>
    </lineage>
</organism>
<gene>
    <name evidence="2" type="ORF">HaLaN_25371</name>
</gene>
<dbReference type="AlphaFoldDB" id="A0A6A0A3H4"/>
<reference evidence="2 3" key="1">
    <citation type="submission" date="2020-02" db="EMBL/GenBank/DDBJ databases">
        <title>Draft genome sequence of Haematococcus lacustris strain NIES-144.</title>
        <authorList>
            <person name="Morimoto D."/>
            <person name="Nakagawa S."/>
            <person name="Yoshida T."/>
            <person name="Sawayama S."/>
        </authorList>
    </citation>
    <scope>NUCLEOTIDE SEQUENCE [LARGE SCALE GENOMIC DNA]</scope>
    <source>
        <strain evidence="2 3">NIES-144</strain>
    </source>
</reference>